<evidence type="ECO:0000256" key="1">
    <source>
        <dbReference type="SAM" id="MobiDB-lite"/>
    </source>
</evidence>
<gene>
    <name evidence="2" type="ORF">KSP40_PGU001125</name>
</gene>
<name>A0ABR2LFR8_9ASPA</name>
<organism evidence="2 3">
    <name type="scientific">Platanthera guangdongensis</name>
    <dbReference type="NCBI Taxonomy" id="2320717"/>
    <lineage>
        <taxon>Eukaryota</taxon>
        <taxon>Viridiplantae</taxon>
        <taxon>Streptophyta</taxon>
        <taxon>Embryophyta</taxon>
        <taxon>Tracheophyta</taxon>
        <taxon>Spermatophyta</taxon>
        <taxon>Magnoliopsida</taxon>
        <taxon>Liliopsida</taxon>
        <taxon>Asparagales</taxon>
        <taxon>Orchidaceae</taxon>
        <taxon>Orchidoideae</taxon>
        <taxon>Orchideae</taxon>
        <taxon>Orchidinae</taxon>
        <taxon>Platanthera</taxon>
    </lineage>
</organism>
<accession>A0ABR2LFR8</accession>
<evidence type="ECO:0000313" key="2">
    <source>
        <dbReference type="EMBL" id="KAK8939653.1"/>
    </source>
</evidence>
<feature type="region of interest" description="Disordered" evidence="1">
    <location>
        <begin position="150"/>
        <end position="172"/>
    </location>
</feature>
<reference evidence="2 3" key="1">
    <citation type="journal article" date="2022" name="Nat. Plants">
        <title>Genomes of leafy and leafless Platanthera orchids illuminate the evolution of mycoheterotrophy.</title>
        <authorList>
            <person name="Li M.H."/>
            <person name="Liu K.W."/>
            <person name="Li Z."/>
            <person name="Lu H.C."/>
            <person name="Ye Q.L."/>
            <person name="Zhang D."/>
            <person name="Wang J.Y."/>
            <person name="Li Y.F."/>
            <person name="Zhong Z.M."/>
            <person name="Liu X."/>
            <person name="Yu X."/>
            <person name="Liu D.K."/>
            <person name="Tu X.D."/>
            <person name="Liu B."/>
            <person name="Hao Y."/>
            <person name="Liao X.Y."/>
            <person name="Jiang Y.T."/>
            <person name="Sun W.H."/>
            <person name="Chen J."/>
            <person name="Chen Y.Q."/>
            <person name="Ai Y."/>
            <person name="Zhai J.W."/>
            <person name="Wu S.S."/>
            <person name="Zhou Z."/>
            <person name="Hsiao Y.Y."/>
            <person name="Wu W.L."/>
            <person name="Chen Y.Y."/>
            <person name="Lin Y.F."/>
            <person name="Hsu J.L."/>
            <person name="Li C.Y."/>
            <person name="Wang Z.W."/>
            <person name="Zhao X."/>
            <person name="Zhong W.Y."/>
            <person name="Ma X.K."/>
            <person name="Ma L."/>
            <person name="Huang J."/>
            <person name="Chen G.Z."/>
            <person name="Huang M.Z."/>
            <person name="Huang L."/>
            <person name="Peng D.H."/>
            <person name="Luo Y.B."/>
            <person name="Zou S.Q."/>
            <person name="Chen S.P."/>
            <person name="Lan S."/>
            <person name="Tsai W.C."/>
            <person name="Van de Peer Y."/>
            <person name="Liu Z.J."/>
        </authorList>
    </citation>
    <scope>NUCLEOTIDE SEQUENCE [LARGE SCALE GENOMIC DNA]</scope>
    <source>
        <strain evidence="2">Lor288</strain>
    </source>
</reference>
<comment type="caution">
    <text evidence="2">The sequence shown here is derived from an EMBL/GenBank/DDBJ whole genome shotgun (WGS) entry which is preliminary data.</text>
</comment>
<dbReference type="Proteomes" id="UP001412067">
    <property type="component" value="Unassembled WGS sequence"/>
</dbReference>
<proteinExistence type="predicted"/>
<protein>
    <submittedName>
        <fullName evidence="2">Uncharacterized protein</fullName>
    </submittedName>
</protein>
<sequence>MPEASSASSRWCDVGVLSIFPSTLPVTPDVVAPHFPVNLRPAPQHPTTLPLPFPISYVLSPLPCSTCSLQAVGLPVPSANPVVCKPSTSHFPAPTPSVPTSASIIHLLLHRNSLLLPFPVSPQIPLLSLSLAPVGGTYFHRSSGYDRMNWIGENKSPQPAPKSIGYVSKEQP</sequence>
<evidence type="ECO:0000313" key="3">
    <source>
        <dbReference type="Proteomes" id="UP001412067"/>
    </source>
</evidence>
<dbReference type="EMBL" id="JBBWWR010000020">
    <property type="protein sequence ID" value="KAK8939653.1"/>
    <property type="molecule type" value="Genomic_DNA"/>
</dbReference>
<keyword evidence="3" id="KW-1185">Reference proteome</keyword>